<sequence>MFQFYKILFFLSLIIGSLIAVSSYSWLSMWMGLEINLLSIIPLLKDSKNIYPSEAAFKYFITQALASSILLFSIILKFNISEFFFNNQFSLIFNSALFIKMGAAPFHSWFPEVAEGLNWMNNFILMTWQKLAPMIILFSNQFFSWFFISVIIFSSLIGGIMGLNQVSLRKILAYSSINHIAWMLSSMLYNQTIWLFYFLIYTLISLSIILLFNQFKMYYFPQLFQWGNQNKSLKFSLMVNFLSLGGLPPFLGFLPKWLVINSLVNNNFYSLSFFLIVLTLIPLFFYLRLIFPSLMINTNETLTFKSSPKKIFLMLSNFVSIFGLLICTLIFNYI</sequence>
<keyword evidence="6" id="KW-0813">Transport</keyword>
<feature type="transmembrane region" description="Helical" evidence="18">
    <location>
        <begin position="59"/>
        <end position="79"/>
    </location>
</feature>
<gene>
    <name evidence="20" type="primary">nad2</name>
</gene>
<reference evidence="20" key="1">
    <citation type="journal article" date="2018" name="J. ISSAAS">
        <title>The contribution of mitochondrial metagenomics to large-scale data mining and phylogenetic analysis of Coleoptera.</title>
        <authorList>
            <person name="Miller K."/>
            <person name="Linard B."/>
            <person name="Motyka M."/>
            <person name="Bocek M."/>
            <person name="Vogler A.P."/>
        </authorList>
    </citation>
    <scope>NUCLEOTIDE SEQUENCE</scope>
</reference>
<evidence type="ECO:0000256" key="7">
    <source>
        <dbReference type="ARBA" id="ARBA00022660"/>
    </source>
</evidence>
<evidence type="ECO:0000256" key="9">
    <source>
        <dbReference type="ARBA" id="ARBA00022792"/>
    </source>
</evidence>
<evidence type="ECO:0000256" key="3">
    <source>
        <dbReference type="ARBA" id="ARBA00007012"/>
    </source>
</evidence>
<protein>
    <recommendedName>
        <fullName evidence="5 18">NADH-ubiquinone oxidoreductase chain 2</fullName>
        <ecNumber evidence="4 18">7.1.1.2</ecNumber>
    </recommendedName>
</protein>
<name>A0A346RGM3_9CUCU</name>
<feature type="transmembrane region" description="Helical" evidence="18">
    <location>
        <begin position="91"/>
        <end position="110"/>
    </location>
</feature>
<dbReference type="InterPro" id="IPR050175">
    <property type="entry name" value="Complex_I_Subunit_2"/>
</dbReference>
<evidence type="ECO:0000256" key="16">
    <source>
        <dbReference type="ARBA" id="ARBA00023136"/>
    </source>
</evidence>
<feature type="transmembrane region" description="Helical" evidence="18">
    <location>
        <begin position="233"/>
        <end position="251"/>
    </location>
</feature>
<dbReference type="GO" id="GO:0008137">
    <property type="term" value="F:NADH dehydrogenase (ubiquinone) activity"/>
    <property type="evidence" value="ECO:0007669"/>
    <property type="project" value="UniProtKB-EC"/>
</dbReference>
<dbReference type="GO" id="GO:0005743">
    <property type="term" value="C:mitochondrial inner membrane"/>
    <property type="evidence" value="ECO:0007669"/>
    <property type="project" value="UniProtKB-SubCell"/>
</dbReference>
<keyword evidence="7 18" id="KW-0679">Respiratory chain</keyword>
<dbReference type="AlphaFoldDB" id="A0A346RGM3"/>
<comment type="function">
    <text evidence="18">Core subunit of the mitochondrial membrane respiratory chain NADH dehydrogenase (Complex I) which catalyzes electron transfer from NADH through the respiratory chain, using ubiquinone as an electron acceptor. Essential for the catalytic activity and assembly of complex I.</text>
</comment>
<evidence type="ECO:0000256" key="5">
    <source>
        <dbReference type="ARBA" id="ARBA00021008"/>
    </source>
</evidence>
<evidence type="ECO:0000256" key="13">
    <source>
        <dbReference type="ARBA" id="ARBA00023027"/>
    </source>
</evidence>
<evidence type="ECO:0000313" key="20">
    <source>
        <dbReference type="EMBL" id="AXS65220.1"/>
    </source>
</evidence>
<dbReference type="EMBL" id="MG193377">
    <property type="protein sequence ID" value="AXS65220.1"/>
    <property type="molecule type" value="Genomic_DNA"/>
</dbReference>
<keyword evidence="9 18" id="KW-0999">Mitochondrion inner membrane</keyword>
<keyword evidence="15 18" id="KW-0496">Mitochondrion</keyword>
<feature type="transmembrane region" description="Helical" evidence="18">
    <location>
        <begin position="271"/>
        <end position="291"/>
    </location>
</feature>
<dbReference type="Pfam" id="PF00361">
    <property type="entry name" value="Proton_antipo_M"/>
    <property type="match status" value="1"/>
</dbReference>
<evidence type="ECO:0000256" key="10">
    <source>
        <dbReference type="ARBA" id="ARBA00022967"/>
    </source>
</evidence>
<keyword evidence="8 18" id="KW-0812">Transmembrane</keyword>
<evidence type="ECO:0000256" key="12">
    <source>
        <dbReference type="ARBA" id="ARBA00022989"/>
    </source>
</evidence>
<dbReference type="InterPro" id="IPR003917">
    <property type="entry name" value="NADH_UbQ_OxRdtase_chain2"/>
</dbReference>
<evidence type="ECO:0000256" key="17">
    <source>
        <dbReference type="ARBA" id="ARBA00049551"/>
    </source>
</evidence>
<comment type="catalytic activity">
    <reaction evidence="17 18">
        <text>a ubiquinone + NADH + 5 H(+)(in) = a ubiquinol + NAD(+) + 4 H(+)(out)</text>
        <dbReference type="Rhea" id="RHEA:29091"/>
        <dbReference type="Rhea" id="RHEA-COMP:9565"/>
        <dbReference type="Rhea" id="RHEA-COMP:9566"/>
        <dbReference type="ChEBI" id="CHEBI:15378"/>
        <dbReference type="ChEBI" id="CHEBI:16389"/>
        <dbReference type="ChEBI" id="CHEBI:17976"/>
        <dbReference type="ChEBI" id="CHEBI:57540"/>
        <dbReference type="ChEBI" id="CHEBI:57945"/>
        <dbReference type="EC" id="7.1.1.2"/>
    </reaction>
</comment>
<dbReference type="GO" id="GO:0006120">
    <property type="term" value="P:mitochondrial electron transport, NADH to ubiquinone"/>
    <property type="evidence" value="ECO:0007669"/>
    <property type="project" value="InterPro"/>
</dbReference>
<organism evidence="20">
    <name type="scientific">Cerambycidae sp. 8 KM-2017</name>
    <dbReference type="NCBI Taxonomy" id="2219293"/>
    <lineage>
        <taxon>Eukaryota</taxon>
        <taxon>Metazoa</taxon>
        <taxon>Ecdysozoa</taxon>
        <taxon>Arthropoda</taxon>
        <taxon>Hexapoda</taxon>
        <taxon>Insecta</taxon>
        <taxon>Pterygota</taxon>
        <taxon>Neoptera</taxon>
        <taxon>Endopterygota</taxon>
        <taxon>Coleoptera</taxon>
        <taxon>Polyphaga</taxon>
        <taxon>Cucujiformia</taxon>
        <taxon>Chrysomeloidea</taxon>
        <taxon>Cerambycidae</taxon>
    </lineage>
</organism>
<feature type="transmembrane region" description="Helical" evidence="18">
    <location>
        <begin position="194"/>
        <end position="212"/>
    </location>
</feature>
<dbReference type="InterPro" id="IPR001750">
    <property type="entry name" value="ND/Mrp_TM"/>
</dbReference>
<evidence type="ECO:0000256" key="18">
    <source>
        <dbReference type="RuleBase" id="RU003403"/>
    </source>
</evidence>
<dbReference type="EC" id="7.1.1.2" evidence="4 18"/>
<comment type="subcellular location">
    <subcellularLocation>
        <location evidence="2 18">Mitochondrion inner membrane</location>
        <topology evidence="2 18">Multi-pass membrane protein</topology>
    </subcellularLocation>
</comment>
<evidence type="ECO:0000256" key="2">
    <source>
        <dbReference type="ARBA" id="ARBA00004448"/>
    </source>
</evidence>
<dbReference type="PANTHER" id="PTHR46552:SF1">
    <property type="entry name" value="NADH-UBIQUINONE OXIDOREDUCTASE CHAIN 2"/>
    <property type="match status" value="1"/>
</dbReference>
<feature type="transmembrane region" description="Helical" evidence="18">
    <location>
        <begin position="311"/>
        <end position="331"/>
    </location>
</feature>
<evidence type="ECO:0000256" key="14">
    <source>
        <dbReference type="ARBA" id="ARBA00023075"/>
    </source>
</evidence>
<keyword evidence="16 18" id="KW-0472">Membrane</keyword>
<proteinExistence type="inferred from homology"/>
<feature type="domain" description="NADH:quinone oxidoreductase/Mrp antiporter transmembrane" evidence="19">
    <location>
        <begin position="23"/>
        <end position="281"/>
    </location>
</feature>
<keyword evidence="10 18" id="KW-1278">Translocase</keyword>
<comment type="similarity">
    <text evidence="3 18">Belongs to the complex I subunit 2 family.</text>
</comment>
<keyword evidence="13 18" id="KW-0520">NAD</keyword>
<keyword evidence="14 18" id="KW-0830">Ubiquinone</keyword>
<evidence type="ECO:0000256" key="6">
    <source>
        <dbReference type="ARBA" id="ARBA00022448"/>
    </source>
</evidence>
<dbReference type="PANTHER" id="PTHR46552">
    <property type="entry name" value="NADH-UBIQUINONE OXIDOREDUCTASE CHAIN 2"/>
    <property type="match status" value="1"/>
</dbReference>
<keyword evidence="11 18" id="KW-0249">Electron transport</keyword>
<evidence type="ECO:0000256" key="4">
    <source>
        <dbReference type="ARBA" id="ARBA00012944"/>
    </source>
</evidence>
<dbReference type="PRINTS" id="PR01436">
    <property type="entry name" value="NADHDHGNASE2"/>
</dbReference>
<geneLocation type="mitochondrion" evidence="20"/>
<evidence type="ECO:0000256" key="8">
    <source>
        <dbReference type="ARBA" id="ARBA00022692"/>
    </source>
</evidence>
<evidence type="ECO:0000256" key="11">
    <source>
        <dbReference type="ARBA" id="ARBA00022982"/>
    </source>
</evidence>
<evidence type="ECO:0000256" key="15">
    <source>
        <dbReference type="ARBA" id="ARBA00023128"/>
    </source>
</evidence>
<feature type="transmembrane region" description="Helical" evidence="18">
    <location>
        <begin position="7"/>
        <end position="27"/>
    </location>
</feature>
<evidence type="ECO:0000256" key="1">
    <source>
        <dbReference type="ARBA" id="ARBA00003257"/>
    </source>
</evidence>
<evidence type="ECO:0000259" key="19">
    <source>
        <dbReference type="Pfam" id="PF00361"/>
    </source>
</evidence>
<feature type="transmembrane region" description="Helical" evidence="18">
    <location>
        <begin position="142"/>
        <end position="164"/>
    </location>
</feature>
<accession>A0A346RGM3</accession>
<keyword evidence="12 18" id="KW-1133">Transmembrane helix</keyword>
<comment type="function">
    <text evidence="1">Core subunit of the mitochondrial membrane respiratory chain NADH dehydrogenase (Complex I) that is believed to belong to the minimal assembly required for catalysis. Complex I functions in the transfer of electrons from NADH to the respiratory chain. The immediate electron acceptor for the enzyme is believed to be ubiquinone.</text>
</comment>